<feature type="region of interest" description="Disordered" evidence="1">
    <location>
        <begin position="44"/>
        <end position="67"/>
    </location>
</feature>
<reference evidence="3" key="1">
    <citation type="submission" date="2022-11" db="UniProtKB">
        <authorList>
            <consortium name="WormBaseParasite"/>
        </authorList>
    </citation>
    <scope>IDENTIFICATION</scope>
</reference>
<feature type="compositionally biased region" description="Basic and acidic residues" evidence="1">
    <location>
        <begin position="44"/>
        <end position="58"/>
    </location>
</feature>
<evidence type="ECO:0000313" key="2">
    <source>
        <dbReference type="Proteomes" id="UP000887581"/>
    </source>
</evidence>
<dbReference type="AlphaFoldDB" id="A0A915Q1X7"/>
<keyword evidence="2" id="KW-1185">Reference proteome</keyword>
<evidence type="ECO:0000256" key="1">
    <source>
        <dbReference type="SAM" id="MobiDB-lite"/>
    </source>
</evidence>
<evidence type="ECO:0000313" key="3">
    <source>
        <dbReference type="WBParaSite" id="sdigi.contig47.g2884.t1"/>
    </source>
</evidence>
<name>A0A915Q1X7_9BILA</name>
<organism evidence="2 3">
    <name type="scientific">Setaria digitata</name>
    <dbReference type="NCBI Taxonomy" id="48799"/>
    <lineage>
        <taxon>Eukaryota</taxon>
        <taxon>Metazoa</taxon>
        <taxon>Ecdysozoa</taxon>
        <taxon>Nematoda</taxon>
        <taxon>Chromadorea</taxon>
        <taxon>Rhabditida</taxon>
        <taxon>Spirurina</taxon>
        <taxon>Spiruromorpha</taxon>
        <taxon>Filarioidea</taxon>
        <taxon>Setariidae</taxon>
        <taxon>Setaria</taxon>
    </lineage>
</organism>
<dbReference type="Proteomes" id="UP000887581">
    <property type="component" value="Unplaced"/>
</dbReference>
<protein>
    <submittedName>
        <fullName evidence="3">Uncharacterized protein</fullName>
    </submittedName>
</protein>
<proteinExistence type="predicted"/>
<sequence length="67" mass="7903">MKEQIEQRISKSDWKSVGCGRAIWMDAVYELELLLQRSIRECQKERGEAEDREQDKADPSMSQLLEM</sequence>
<dbReference type="WBParaSite" id="sdigi.contig47.g2884.t1">
    <property type="protein sequence ID" value="sdigi.contig47.g2884.t1"/>
    <property type="gene ID" value="sdigi.contig47.g2884"/>
</dbReference>
<accession>A0A915Q1X7</accession>